<evidence type="ECO:0000256" key="1">
    <source>
        <dbReference type="SAM" id="Phobius"/>
    </source>
</evidence>
<dbReference type="PANTHER" id="PTHR38690:SF1">
    <property type="entry name" value="PROTEASE"/>
    <property type="match status" value="1"/>
</dbReference>
<reference evidence="4 6" key="2">
    <citation type="submission" date="2018-06" db="EMBL/GenBank/DDBJ databases">
        <authorList>
            <consortium name="Pathogen Informatics"/>
            <person name="Doyle S."/>
        </authorList>
    </citation>
    <scope>NUCLEOTIDE SEQUENCE [LARGE SCALE GENOMIC DNA]</scope>
    <source>
        <strain evidence="4 6">NCTC12376</strain>
    </source>
</reference>
<dbReference type="Proteomes" id="UP000254230">
    <property type="component" value="Unassembled WGS sequence"/>
</dbReference>
<keyword evidence="1" id="KW-0472">Membrane</keyword>
<dbReference type="Pfam" id="PF13116">
    <property type="entry name" value="YhdP"/>
    <property type="match status" value="1"/>
</dbReference>
<evidence type="ECO:0000313" key="5">
    <source>
        <dbReference type="Proteomes" id="UP000054639"/>
    </source>
</evidence>
<feature type="transmembrane region" description="Helical" evidence="1">
    <location>
        <begin position="1226"/>
        <end position="1247"/>
    </location>
</feature>
<evidence type="ECO:0000313" key="3">
    <source>
        <dbReference type="EMBL" id="KTD51151.1"/>
    </source>
</evidence>
<keyword evidence="5" id="KW-1185">Reference proteome</keyword>
<evidence type="ECO:0000313" key="6">
    <source>
        <dbReference type="Proteomes" id="UP000254230"/>
    </source>
</evidence>
<dbReference type="EMBL" id="UGOW01000001">
    <property type="protein sequence ID" value="STY17605.1"/>
    <property type="molecule type" value="Genomic_DNA"/>
</dbReference>
<dbReference type="Proteomes" id="UP000054639">
    <property type="component" value="Unassembled WGS sequence"/>
</dbReference>
<dbReference type="InterPro" id="IPR025263">
    <property type="entry name" value="YhdP_central"/>
</dbReference>
<reference evidence="3 5" key="1">
    <citation type="submission" date="2015-11" db="EMBL/GenBank/DDBJ databases">
        <title>Genomic analysis of 38 Legionella species identifies large and diverse effector repertoires.</title>
        <authorList>
            <person name="Burstein D."/>
            <person name="Amaro F."/>
            <person name="Zusman T."/>
            <person name="Lifshitz Z."/>
            <person name="Cohen O."/>
            <person name="Gilbert J.A."/>
            <person name="Pupko T."/>
            <person name="Shuman H.A."/>
            <person name="Segal G."/>
        </authorList>
    </citation>
    <scope>NUCLEOTIDE SEQUENCE [LARGE SCALE GENOMIC DNA]</scope>
    <source>
        <strain evidence="3 5">ATCC 49507</strain>
    </source>
</reference>
<dbReference type="EMBL" id="LNYR01000012">
    <property type="protein sequence ID" value="KTD51151.1"/>
    <property type="molecule type" value="Genomic_DNA"/>
</dbReference>
<evidence type="ECO:0000259" key="2">
    <source>
        <dbReference type="Pfam" id="PF13116"/>
    </source>
</evidence>
<dbReference type="InterPro" id="IPR011836">
    <property type="entry name" value="YhdP"/>
</dbReference>
<organism evidence="4 6">
    <name type="scientific">Legionella quateirensis</name>
    <dbReference type="NCBI Taxonomy" id="45072"/>
    <lineage>
        <taxon>Bacteria</taxon>
        <taxon>Pseudomonadati</taxon>
        <taxon>Pseudomonadota</taxon>
        <taxon>Gammaproteobacteria</taxon>
        <taxon>Legionellales</taxon>
        <taxon>Legionellaceae</taxon>
        <taxon>Legionella</taxon>
    </lineage>
</organism>
<name>A0A378KSR0_9GAMM</name>
<proteinExistence type="predicted"/>
<feature type="domain" description="YhdP central" evidence="2">
    <location>
        <begin position="22"/>
        <end position="1274"/>
    </location>
</feature>
<keyword evidence="1 4" id="KW-0812">Transmembrane</keyword>
<evidence type="ECO:0000313" key="4">
    <source>
        <dbReference type="EMBL" id="STY17605.1"/>
    </source>
</evidence>
<accession>A0A378KSR0</accession>
<keyword evidence="1" id="KW-1133">Transmembrane helix</keyword>
<dbReference type="NCBIfam" id="TIGR02099">
    <property type="entry name" value="YhdP family protein"/>
    <property type="match status" value="1"/>
</dbReference>
<sequence>MLKSNGIVKNLMINRILSVNNIIKKIWIALAILIILAAVFSSIFRSLTPWAKQYKGEVEHHLTLLLGQPVTIQTMETGWYWFQPVLKLKHISIIDGKEKALQLEQLLVGINLFKSLWYWRIQPGVLYIDDIHLIFREKDGHWNIDGISPASIQDNEFTPERTQQILGWLSQQERLIIKHVSAHFYFSDGGIIPVSGLNVSIANRSGRYKIRGEARLQQTDSTDFQLLGDLRFDPNHFEKTQGQIYFAAKHIVPAQWQTVFPKTTEQLEGGKGDIAVWLDLDKGTVSSAQAQVKFKRLAWRLTNKKTSELIQSFQANLAWKPKDKGWEFQADHIKLRAAGIIWPENQLLINYNKPANRYQIFVKSIIIESLLTEAINWPSSLLELLQAKPHGVLTDTQVVIKDKEVNYILTRFDHLGWSAINSIPAVENLSGAINWQPEEGRLELDSENATLKLKNYPLQQLDLFNGAFEWKDLSNGLRVSIERLILSKPDLTISAQGVLDQVTRQSVGHVRLDADFSGKNLEQWTAYLPKEYLKPKLYLWLTTDIKRIANATGTIRLNGLLSDFPFDNNNGEFSITSHGSGGELFITSKWQLIRDLEGYIRLKNRNLEIDLVHGDFQGVPVNQMNLRIDDIGKDKETLLIHGIIHGQAQKMMNFVMASPLKQKLAALKRLAIDGLVLLNLRLELPLYPENDDNLVRGDLSFENNTISIKHQVGSIKVEDVHGDLSFDEEGVTHSALVANAFGFPLNIKIQSVKKPEPETSVLVDGECTVDSLKKQFNIPLLSVFKGMFSVNAIIKITNDPNDMDSIVLKSNLQGLAINLPSPMGKPFNTQVPLEVKLDFNPQKAIRLRSNYNGRLSSDVLLQEHKGTFEFKSGQIRLGSSQAVYQDKPGLSVVGTLAGFDLYEWKKVYDTFATEQTGTSLLDQIRIINVKLGKLSFLNQHFDDMTVKAKVLPGSDWSFTLNQKNISGDLTYRSATHSLSGFIKYLHLASFEKTGRYSEGSDKSSPDQIPNLNLRIDNFSIGTKQIGNMTLKSQSSPERWFIDYCRIDSSFYQVNINGEWTQKGTVNQSKLQVKMHLKDLAKSLELWQITPAVDAGKGDMEFNGGWNGTLYDFSLASLNGTMYLQLKNGRITHLSPETEEKLGLGKLLSILSLQTIPRRLKLDFSDLSHQGYSFDVFKGNFTVKKGIMNTQDSYIDGPVAYASMKGDLDLVRRLYDLNLSISPHITASLPIVATIAGGPIAGLAAWVANKIINQSMQKITGYSYKVSGPWNQPIVQQLSIEKKIIKK</sequence>
<dbReference type="PANTHER" id="PTHR38690">
    <property type="entry name" value="PROTEASE-RELATED"/>
    <property type="match status" value="1"/>
</dbReference>
<gene>
    <name evidence="3" type="ORF">Lqua_1378</name>
    <name evidence="4" type="ORF">NCTC12376_01413</name>
</gene>
<dbReference type="STRING" id="45072.Lqua_1378"/>
<protein>
    <submittedName>
        <fullName evidence="4">Transmembrane protein</fullName>
    </submittedName>
</protein>